<dbReference type="EMBL" id="CP015405">
    <property type="protein sequence ID" value="ANU75900.1"/>
    <property type="molecule type" value="Genomic_DNA"/>
</dbReference>
<evidence type="ECO:0000256" key="9">
    <source>
        <dbReference type="ARBA" id="ARBA00022741"/>
    </source>
</evidence>
<dbReference type="Proteomes" id="UP000092574">
    <property type="component" value="Chromosome"/>
</dbReference>
<dbReference type="Gene3D" id="3.40.1190.20">
    <property type="match status" value="1"/>
</dbReference>
<dbReference type="AlphaFoldDB" id="A0A1C7I8C1"/>
<proteinExistence type="inferred from homology"/>
<dbReference type="KEGG" id="byl:A4V09_09060"/>
<keyword evidence="9" id="KW-0547">Nucleotide-binding</keyword>
<evidence type="ECO:0000256" key="8">
    <source>
        <dbReference type="ARBA" id="ARBA00022679"/>
    </source>
</evidence>
<keyword evidence="12" id="KW-0784">Thiamine biosynthesis</keyword>
<dbReference type="PANTHER" id="PTHR20858">
    <property type="entry name" value="PHOSPHOMETHYLPYRIMIDINE KINASE"/>
    <property type="match status" value="1"/>
</dbReference>
<dbReference type="FunFam" id="3.40.1190.20:FF:000003">
    <property type="entry name" value="Phosphomethylpyrimidine kinase ThiD"/>
    <property type="match status" value="1"/>
</dbReference>
<keyword evidence="8" id="KW-0808">Transferase</keyword>
<dbReference type="STRING" id="1796616.A4V09_09060"/>
<dbReference type="EC" id="2.7.4.7" evidence="6"/>
<dbReference type="SUPFAM" id="SSF53613">
    <property type="entry name" value="Ribokinase-like"/>
    <property type="match status" value="1"/>
</dbReference>
<dbReference type="GO" id="GO:0008902">
    <property type="term" value="F:hydroxymethylpyrimidine kinase activity"/>
    <property type="evidence" value="ECO:0007669"/>
    <property type="project" value="UniProtKB-EC"/>
</dbReference>
<keyword evidence="18" id="KW-1185">Reference proteome</keyword>
<keyword evidence="11" id="KW-0067">ATP-binding</keyword>
<dbReference type="PANTHER" id="PTHR20858:SF17">
    <property type="entry name" value="HYDROXYMETHYLPYRIMIDINE_PHOSPHOMETHYLPYRIMIDINE KINASE THI20-RELATED"/>
    <property type="match status" value="1"/>
</dbReference>
<protein>
    <recommendedName>
        <fullName evidence="7">Hydroxymethylpyrimidine/phosphomethylpyrimidine kinase</fullName>
        <ecNumber evidence="5">2.7.1.49</ecNumber>
        <ecNumber evidence="6">2.7.4.7</ecNumber>
    </recommendedName>
    <alternativeName>
        <fullName evidence="14">Hydroxymethylpyrimidine kinase</fullName>
    </alternativeName>
    <alternativeName>
        <fullName evidence="15">Hydroxymethylpyrimidine phosphate kinase</fullName>
    </alternativeName>
</protein>
<dbReference type="Pfam" id="PF08543">
    <property type="entry name" value="Phos_pyr_kin"/>
    <property type="match status" value="1"/>
</dbReference>
<dbReference type="GO" id="GO:0008972">
    <property type="term" value="F:phosphomethylpyrimidine kinase activity"/>
    <property type="evidence" value="ECO:0007669"/>
    <property type="project" value="UniProtKB-EC"/>
</dbReference>
<dbReference type="GO" id="GO:0009228">
    <property type="term" value="P:thiamine biosynthetic process"/>
    <property type="evidence" value="ECO:0007669"/>
    <property type="project" value="UniProtKB-KW"/>
</dbReference>
<comment type="similarity">
    <text evidence="4">Belongs to the ThiD family.</text>
</comment>
<dbReference type="OrthoDB" id="9810880at2"/>
<comment type="pathway">
    <text evidence="13">Cofactor biosynthesis; thiamine diphosphate biosynthesis; 4-amino-2-methyl-5-diphosphomethylpyrimidine from 5-amino-1-(5-phospho-D-ribosyl)imidazole: step 2/3.</text>
</comment>
<sequence length="269" mass="28758">MKKVLTIAGSDCSGGAGIQADIKTITVHKMYAMSVITALTAQNTTGVYGIQECDAEFVGKQMDCIFTDIRPDAVKIGMVSNEKIIREIAGRLKKYQAQDVVLDPVMISTSGSRLLSEDASEALREELFPLAAVVTPNLSEAEALCGFSVGSPKDMKRAAEKIAKYGSGAVLLKGGHLKNGADDLLYEKGRCTWFSTKRIENPNTHGTGCTLSSAIACSLAAGYPLERSVKNAKNYLTGALQDGLDLGKGSGPLNHMYRLPPFAIGYPFR</sequence>
<dbReference type="EC" id="2.7.1.49" evidence="5"/>
<evidence type="ECO:0000256" key="6">
    <source>
        <dbReference type="ARBA" id="ARBA00012963"/>
    </source>
</evidence>
<comment type="catalytic activity">
    <reaction evidence="1">
        <text>4-amino-5-hydroxymethyl-2-methylpyrimidine + ATP = 4-amino-2-methyl-5-(phosphooxymethyl)pyrimidine + ADP + H(+)</text>
        <dbReference type="Rhea" id="RHEA:23096"/>
        <dbReference type="ChEBI" id="CHEBI:15378"/>
        <dbReference type="ChEBI" id="CHEBI:16892"/>
        <dbReference type="ChEBI" id="CHEBI:30616"/>
        <dbReference type="ChEBI" id="CHEBI:58354"/>
        <dbReference type="ChEBI" id="CHEBI:456216"/>
        <dbReference type="EC" id="2.7.1.49"/>
    </reaction>
</comment>
<dbReference type="GO" id="GO:0005829">
    <property type="term" value="C:cytosol"/>
    <property type="evidence" value="ECO:0007669"/>
    <property type="project" value="TreeGrafter"/>
</dbReference>
<evidence type="ECO:0000256" key="2">
    <source>
        <dbReference type="ARBA" id="ARBA00000565"/>
    </source>
</evidence>
<dbReference type="InterPro" id="IPR029056">
    <property type="entry name" value="Ribokinase-like"/>
</dbReference>
<name>A0A1C7I8C1_9FIRM</name>
<dbReference type="InterPro" id="IPR004399">
    <property type="entry name" value="HMP/HMP-P_kinase_dom"/>
</dbReference>
<evidence type="ECO:0000256" key="4">
    <source>
        <dbReference type="ARBA" id="ARBA00009879"/>
    </source>
</evidence>
<gene>
    <name evidence="17" type="ORF">A4V09_09060</name>
</gene>
<evidence type="ECO:0000259" key="16">
    <source>
        <dbReference type="Pfam" id="PF08543"/>
    </source>
</evidence>
<dbReference type="RefSeq" id="WP_065542079.1">
    <property type="nucleotide sequence ID" value="NZ_CP015405.2"/>
</dbReference>
<comment type="pathway">
    <text evidence="3">Cofactor biosynthesis; thiamine diphosphate biosynthesis; 4-amino-2-methyl-5-diphosphomethylpyrimidine from 5-amino-1-(5-phospho-D-ribosyl)imidazole: step 3/3.</text>
</comment>
<comment type="catalytic activity">
    <reaction evidence="2">
        <text>4-amino-2-methyl-5-(phosphooxymethyl)pyrimidine + ATP = 4-amino-2-methyl-5-(diphosphooxymethyl)pyrimidine + ADP</text>
        <dbReference type="Rhea" id="RHEA:19893"/>
        <dbReference type="ChEBI" id="CHEBI:30616"/>
        <dbReference type="ChEBI" id="CHEBI:57841"/>
        <dbReference type="ChEBI" id="CHEBI:58354"/>
        <dbReference type="ChEBI" id="CHEBI:456216"/>
        <dbReference type="EC" id="2.7.4.7"/>
    </reaction>
</comment>
<evidence type="ECO:0000256" key="1">
    <source>
        <dbReference type="ARBA" id="ARBA00000151"/>
    </source>
</evidence>
<evidence type="ECO:0000256" key="13">
    <source>
        <dbReference type="ARBA" id="ARBA00037917"/>
    </source>
</evidence>
<organism evidence="17 18">
    <name type="scientific">Blautia pseudococcoides</name>
    <dbReference type="NCBI Taxonomy" id="1796616"/>
    <lineage>
        <taxon>Bacteria</taxon>
        <taxon>Bacillati</taxon>
        <taxon>Bacillota</taxon>
        <taxon>Clostridia</taxon>
        <taxon>Lachnospirales</taxon>
        <taxon>Lachnospiraceae</taxon>
        <taxon>Blautia</taxon>
    </lineage>
</organism>
<evidence type="ECO:0000256" key="3">
    <source>
        <dbReference type="ARBA" id="ARBA00004769"/>
    </source>
</evidence>
<reference evidence="17" key="1">
    <citation type="submission" date="2017-04" db="EMBL/GenBank/DDBJ databases">
        <title>Complete Genome Sequences of Twelve Strains of a Stable Defined Moderately Diverse Mouse Microbiota 2 (sDMDMm2).</title>
        <authorList>
            <person name="Uchimura Y."/>
            <person name="Wyss M."/>
            <person name="Brugiroux S."/>
            <person name="Limenitakis J.P."/>
            <person name="Stecher B."/>
            <person name="McCoy K.D."/>
            <person name="Macpherson A.J."/>
        </authorList>
    </citation>
    <scope>NUCLEOTIDE SEQUENCE</scope>
    <source>
        <strain evidence="17">YL58</strain>
    </source>
</reference>
<evidence type="ECO:0000256" key="14">
    <source>
        <dbReference type="ARBA" id="ARBA00042102"/>
    </source>
</evidence>
<evidence type="ECO:0000256" key="10">
    <source>
        <dbReference type="ARBA" id="ARBA00022777"/>
    </source>
</evidence>
<dbReference type="CDD" id="cd01169">
    <property type="entry name" value="HMPP_kinase"/>
    <property type="match status" value="1"/>
</dbReference>
<dbReference type="GO" id="GO:0005524">
    <property type="term" value="F:ATP binding"/>
    <property type="evidence" value="ECO:0007669"/>
    <property type="project" value="UniProtKB-KW"/>
</dbReference>
<accession>A0A1C7I8C1</accession>
<dbReference type="InterPro" id="IPR013749">
    <property type="entry name" value="PM/HMP-P_kinase-1"/>
</dbReference>
<feature type="domain" description="Pyridoxamine kinase/Phosphomethylpyrimidine kinase" evidence="16">
    <location>
        <begin position="11"/>
        <end position="254"/>
    </location>
</feature>
<evidence type="ECO:0000313" key="17">
    <source>
        <dbReference type="EMBL" id="ANU75900.1"/>
    </source>
</evidence>
<dbReference type="NCBIfam" id="TIGR00097">
    <property type="entry name" value="HMP-P_kinase"/>
    <property type="match status" value="1"/>
</dbReference>
<evidence type="ECO:0000256" key="15">
    <source>
        <dbReference type="ARBA" id="ARBA00043176"/>
    </source>
</evidence>
<evidence type="ECO:0000256" key="12">
    <source>
        <dbReference type="ARBA" id="ARBA00022977"/>
    </source>
</evidence>
<evidence type="ECO:0000256" key="5">
    <source>
        <dbReference type="ARBA" id="ARBA00012135"/>
    </source>
</evidence>
<evidence type="ECO:0000256" key="11">
    <source>
        <dbReference type="ARBA" id="ARBA00022840"/>
    </source>
</evidence>
<evidence type="ECO:0000256" key="7">
    <source>
        <dbReference type="ARBA" id="ARBA00019161"/>
    </source>
</evidence>
<keyword evidence="10 17" id="KW-0418">Kinase</keyword>
<evidence type="ECO:0000313" key="18">
    <source>
        <dbReference type="Proteomes" id="UP000092574"/>
    </source>
</evidence>